<protein>
    <submittedName>
        <fullName evidence="1">Uncharacterized protein</fullName>
    </submittedName>
</protein>
<evidence type="ECO:0000313" key="1">
    <source>
        <dbReference type="EMBL" id="KAF3563936.1"/>
    </source>
</evidence>
<evidence type="ECO:0000313" key="2">
    <source>
        <dbReference type="Proteomes" id="UP000266723"/>
    </source>
</evidence>
<organism evidence="1 2">
    <name type="scientific">Brassica cretica</name>
    <name type="common">Mustard</name>
    <dbReference type="NCBI Taxonomy" id="69181"/>
    <lineage>
        <taxon>Eukaryota</taxon>
        <taxon>Viridiplantae</taxon>
        <taxon>Streptophyta</taxon>
        <taxon>Embryophyta</taxon>
        <taxon>Tracheophyta</taxon>
        <taxon>Spermatophyta</taxon>
        <taxon>Magnoliopsida</taxon>
        <taxon>eudicotyledons</taxon>
        <taxon>Gunneridae</taxon>
        <taxon>Pentapetalae</taxon>
        <taxon>rosids</taxon>
        <taxon>malvids</taxon>
        <taxon>Brassicales</taxon>
        <taxon>Brassicaceae</taxon>
        <taxon>Brassiceae</taxon>
        <taxon>Brassica</taxon>
    </lineage>
</organism>
<dbReference type="Proteomes" id="UP000266723">
    <property type="component" value="Unassembled WGS sequence"/>
</dbReference>
<name>A0ABQ7CV02_BRACR</name>
<keyword evidence="2" id="KW-1185">Reference proteome</keyword>
<gene>
    <name evidence="1" type="ORF">DY000_02015127</name>
</gene>
<comment type="caution">
    <text evidence="1">The sequence shown here is derived from an EMBL/GenBank/DDBJ whole genome shotgun (WGS) entry which is preliminary data.</text>
</comment>
<accession>A0ABQ7CV02</accession>
<dbReference type="EMBL" id="QGKV02000759">
    <property type="protein sequence ID" value="KAF3563936.1"/>
    <property type="molecule type" value="Genomic_DNA"/>
</dbReference>
<sequence length="75" mass="8265">MGEVTSARVVLAQGRGDLGSSSPRGEVTWVETVLAYDQDIIQTDPFLDIPRIDRELVYRELSDIDSVVTSLDPNS</sequence>
<reference evidence="1 2" key="1">
    <citation type="journal article" date="2020" name="BMC Genomics">
        <title>Intraspecific diversification of the crop wild relative Brassica cretica Lam. using demographic model selection.</title>
        <authorList>
            <person name="Kioukis A."/>
            <person name="Michalopoulou V.A."/>
            <person name="Briers L."/>
            <person name="Pirintsos S."/>
            <person name="Studholme D.J."/>
            <person name="Pavlidis P."/>
            <person name="Sarris P.F."/>
        </authorList>
    </citation>
    <scope>NUCLEOTIDE SEQUENCE [LARGE SCALE GENOMIC DNA]</scope>
    <source>
        <strain evidence="2">cv. PFS-1207/04</strain>
    </source>
</reference>
<proteinExistence type="predicted"/>